<name>A0A1R3HVR7_COCAP</name>
<evidence type="ECO:0000313" key="3">
    <source>
        <dbReference type="Proteomes" id="UP000188268"/>
    </source>
</evidence>
<sequence>MKGGGGIGRNSSVHNSNYPSTTKLFFGRPKGRGSEKF</sequence>
<dbReference type="Proteomes" id="UP000188268">
    <property type="component" value="Unassembled WGS sequence"/>
</dbReference>
<dbReference type="EMBL" id="AWWV01011106">
    <property type="protein sequence ID" value="OMO74446.1"/>
    <property type="molecule type" value="Genomic_DNA"/>
</dbReference>
<accession>A0A1R3HVR7</accession>
<protein>
    <submittedName>
        <fullName evidence="2">Uncharacterized protein</fullName>
    </submittedName>
</protein>
<feature type="compositionally biased region" description="Polar residues" evidence="1">
    <location>
        <begin position="9"/>
        <end position="23"/>
    </location>
</feature>
<dbReference type="Gramene" id="OMO74446">
    <property type="protein sequence ID" value="OMO74446"/>
    <property type="gene ID" value="CCACVL1_16712"/>
</dbReference>
<dbReference type="AlphaFoldDB" id="A0A1R3HVR7"/>
<gene>
    <name evidence="2" type="ORF">CCACVL1_16712</name>
</gene>
<evidence type="ECO:0000313" key="2">
    <source>
        <dbReference type="EMBL" id="OMO74446.1"/>
    </source>
</evidence>
<reference evidence="2 3" key="1">
    <citation type="submission" date="2013-09" db="EMBL/GenBank/DDBJ databases">
        <title>Corchorus capsularis genome sequencing.</title>
        <authorList>
            <person name="Alam M."/>
            <person name="Haque M.S."/>
            <person name="Islam M.S."/>
            <person name="Emdad E.M."/>
            <person name="Islam M.M."/>
            <person name="Ahmed B."/>
            <person name="Halim A."/>
            <person name="Hossen Q.M.M."/>
            <person name="Hossain M.Z."/>
            <person name="Ahmed R."/>
            <person name="Khan M.M."/>
            <person name="Islam R."/>
            <person name="Rashid M.M."/>
            <person name="Khan S.A."/>
            <person name="Rahman M.S."/>
            <person name="Alam M."/>
        </authorList>
    </citation>
    <scope>NUCLEOTIDE SEQUENCE [LARGE SCALE GENOMIC DNA]</scope>
    <source>
        <strain evidence="3">cv. CVL-1</strain>
        <tissue evidence="2">Whole seedling</tissue>
    </source>
</reference>
<comment type="caution">
    <text evidence="2">The sequence shown here is derived from an EMBL/GenBank/DDBJ whole genome shotgun (WGS) entry which is preliminary data.</text>
</comment>
<keyword evidence="3" id="KW-1185">Reference proteome</keyword>
<evidence type="ECO:0000256" key="1">
    <source>
        <dbReference type="SAM" id="MobiDB-lite"/>
    </source>
</evidence>
<proteinExistence type="predicted"/>
<feature type="region of interest" description="Disordered" evidence="1">
    <location>
        <begin position="1"/>
        <end position="37"/>
    </location>
</feature>
<organism evidence="2 3">
    <name type="scientific">Corchorus capsularis</name>
    <name type="common">Jute</name>
    <dbReference type="NCBI Taxonomy" id="210143"/>
    <lineage>
        <taxon>Eukaryota</taxon>
        <taxon>Viridiplantae</taxon>
        <taxon>Streptophyta</taxon>
        <taxon>Embryophyta</taxon>
        <taxon>Tracheophyta</taxon>
        <taxon>Spermatophyta</taxon>
        <taxon>Magnoliopsida</taxon>
        <taxon>eudicotyledons</taxon>
        <taxon>Gunneridae</taxon>
        <taxon>Pentapetalae</taxon>
        <taxon>rosids</taxon>
        <taxon>malvids</taxon>
        <taxon>Malvales</taxon>
        <taxon>Malvaceae</taxon>
        <taxon>Grewioideae</taxon>
        <taxon>Apeibeae</taxon>
        <taxon>Corchorus</taxon>
    </lineage>
</organism>